<accession>A0AAE1WQ83</accession>
<dbReference type="Pfam" id="PF15306">
    <property type="entry name" value="LIN37"/>
    <property type="match status" value="1"/>
</dbReference>
<name>A0AAE1WQ83_9LAMI</name>
<proteinExistence type="predicted"/>
<dbReference type="AlphaFoldDB" id="A0AAE1WQ83"/>
<protein>
    <submittedName>
        <fullName evidence="2">Uncharacterized protein</fullName>
    </submittedName>
</protein>
<evidence type="ECO:0000313" key="2">
    <source>
        <dbReference type="EMBL" id="KAK4397524.1"/>
    </source>
</evidence>
<evidence type="ECO:0000256" key="1">
    <source>
        <dbReference type="SAM" id="MobiDB-lite"/>
    </source>
</evidence>
<feature type="compositionally biased region" description="Acidic residues" evidence="1">
    <location>
        <begin position="289"/>
        <end position="298"/>
    </location>
</feature>
<sequence length="430" mass="47964">MTHVFSVLYKVLTAASAEISNQAPHLFQKPKTAPPLRHCDLWPPPPLLRRQILLTPPPQLQDHSFRTLQDPQILTPSTLQPPHLDYLPILTLITRNWRPRPQPHPHPQDPSQLLYPVASSGRGFLSRPVAMPATRPSPRPPFVFPYLDQGQGNPGFVRANHFAHVFLGPGPGSAGNASSGGVMAGVVKGIPVPPSHPQKVGPPSASISDNNGHKDLRDKNKDDTFAIMRDRKVRISENASLYTLCRSWLRNGFPEETQPQYLDAAKSLPRPLPVAAQVVDSPDKKSGDKEEEDEDESSVENLSEKELLQRHIKRAKRVRSRSKDTEYLFHYMFMLVLTSDNSYLLRSSKRRKTSANYKIQDQTCSSLTANGTCTAVSVVVPAGHRFASVREVLVNTVPKLFEFSRFATVTTQVAAFSSSFYCFRVRGMQI</sequence>
<dbReference type="PANTHER" id="PTHR37173">
    <property type="entry name" value="HYDROXYPROLINE-RICH GLYCOPROTEIN FAMILY PROTEIN"/>
    <property type="match status" value="1"/>
</dbReference>
<dbReference type="Proteomes" id="UP001289374">
    <property type="component" value="Unassembled WGS sequence"/>
</dbReference>
<dbReference type="EMBL" id="JACGWL010000008">
    <property type="protein sequence ID" value="KAK4397524.1"/>
    <property type="molecule type" value="Genomic_DNA"/>
</dbReference>
<organism evidence="2 3">
    <name type="scientific">Sesamum angolense</name>
    <dbReference type="NCBI Taxonomy" id="2727404"/>
    <lineage>
        <taxon>Eukaryota</taxon>
        <taxon>Viridiplantae</taxon>
        <taxon>Streptophyta</taxon>
        <taxon>Embryophyta</taxon>
        <taxon>Tracheophyta</taxon>
        <taxon>Spermatophyta</taxon>
        <taxon>Magnoliopsida</taxon>
        <taxon>eudicotyledons</taxon>
        <taxon>Gunneridae</taxon>
        <taxon>Pentapetalae</taxon>
        <taxon>asterids</taxon>
        <taxon>lamiids</taxon>
        <taxon>Lamiales</taxon>
        <taxon>Pedaliaceae</taxon>
        <taxon>Sesamum</taxon>
    </lineage>
</organism>
<dbReference type="PANTHER" id="PTHR37173:SF1">
    <property type="entry name" value="PROLINE-RICH FAMILY PROTEIN"/>
    <property type="match status" value="1"/>
</dbReference>
<evidence type="ECO:0000313" key="3">
    <source>
        <dbReference type="Proteomes" id="UP001289374"/>
    </source>
</evidence>
<keyword evidence="3" id="KW-1185">Reference proteome</keyword>
<dbReference type="GO" id="GO:0017053">
    <property type="term" value="C:transcription repressor complex"/>
    <property type="evidence" value="ECO:0007669"/>
    <property type="project" value="InterPro"/>
</dbReference>
<reference evidence="2" key="1">
    <citation type="submission" date="2020-06" db="EMBL/GenBank/DDBJ databases">
        <authorList>
            <person name="Li T."/>
            <person name="Hu X."/>
            <person name="Zhang T."/>
            <person name="Song X."/>
            <person name="Zhang H."/>
            <person name="Dai N."/>
            <person name="Sheng W."/>
            <person name="Hou X."/>
            <person name="Wei L."/>
        </authorList>
    </citation>
    <scope>NUCLEOTIDE SEQUENCE</scope>
    <source>
        <strain evidence="2">K16</strain>
        <tissue evidence="2">Leaf</tissue>
    </source>
</reference>
<feature type="region of interest" description="Disordered" evidence="1">
    <location>
        <begin position="275"/>
        <end position="304"/>
    </location>
</feature>
<dbReference type="InterPro" id="IPR028226">
    <property type="entry name" value="LIN37"/>
</dbReference>
<feature type="region of interest" description="Disordered" evidence="1">
    <location>
        <begin position="193"/>
        <end position="219"/>
    </location>
</feature>
<reference evidence="2" key="2">
    <citation type="journal article" date="2024" name="Plant">
        <title>Genomic evolution and insights into agronomic trait innovations of Sesamum species.</title>
        <authorList>
            <person name="Miao H."/>
            <person name="Wang L."/>
            <person name="Qu L."/>
            <person name="Liu H."/>
            <person name="Sun Y."/>
            <person name="Le M."/>
            <person name="Wang Q."/>
            <person name="Wei S."/>
            <person name="Zheng Y."/>
            <person name="Lin W."/>
            <person name="Duan Y."/>
            <person name="Cao H."/>
            <person name="Xiong S."/>
            <person name="Wang X."/>
            <person name="Wei L."/>
            <person name="Li C."/>
            <person name="Ma Q."/>
            <person name="Ju M."/>
            <person name="Zhao R."/>
            <person name="Li G."/>
            <person name="Mu C."/>
            <person name="Tian Q."/>
            <person name="Mei H."/>
            <person name="Zhang T."/>
            <person name="Gao T."/>
            <person name="Zhang H."/>
        </authorList>
    </citation>
    <scope>NUCLEOTIDE SEQUENCE</scope>
    <source>
        <strain evidence="2">K16</strain>
    </source>
</reference>
<gene>
    <name evidence="2" type="ORF">Sango_1589000</name>
</gene>
<comment type="caution">
    <text evidence="2">The sequence shown here is derived from an EMBL/GenBank/DDBJ whole genome shotgun (WGS) entry which is preliminary data.</text>
</comment>